<dbReference type="PANTHER" id="PTHR40455">
    <property type="entry name" value="ANTITOXIN HIGA"/>
    <property type="match status" value="1"/>
</dbReference>
<sequence length="121" mass="13781">MLKPLHNETDYRAALDEAERLWDSPEGSPEADSLELLALLIEDYESRHYPVTDPDPIDFLIHAIEARGMKAEDLEPFIGVRADEVLNRIRPLSLDMIRNLTEGLNLPAEVLIRRYSLQDAA</sequence>
<comment type="caution">
    <text evidence="1">The sequence shown here is derived from an EMBL/GenBank/DDBJ whole genome shotgun (WGS) entry which is preliminary data.</text>
</comment>
<dbReference type="GO" id="GO:0001046">
    <property type="term" value="F:core promoter sequence-specific DNA binding"/>
    <property type="evidence" value="ECO:0007669"/>
    <property type="project" value="TreeGrafter"/>
</dbReference>
<protein>
    <submittedName>
        <fullName evidence="1">Transcriptional regulator</fullName>
    </submittedName>
</protein>
<reference evidence="1 2" key="1">
    <citation type="journal article" date="2018" name="Aquat. Microb. Ecol.">
        <title>Gammaproteobacterial methanotrophs dominate.</title>
        <authorList>
            <person name="Rissanen A.J."/>
            <person name="Saarenheimo J."/>
            <person name="Tiirola M."/>
            <person name="Peura S."/>
            <person name="Aalto S.L."/>
            <person name="Karvinen A."/>
            <person name="Nykanen H."/>
        </authorList>
    </citation>
    <scope>NUCLEOTIDE SEQUENCE [LARGE SCALE GENOMIC DNA]</scope>
    <source>
        <strain evidence="1">AMbin10</strain>
    </source>
</reference>
<name>A0A2W4R0V2_9GAMM</name>
<organism evidence="1 2">
    <name type="scientific">Candidatus Methylumidiphilus alinenensis</name>
    <dbReference type="NCBI Taxonomy" id="2202197"/>
    <lineage>
        <taxon>Bacteria</taxon>
        <taxon>Pseudomonadati</taxon>
        <taxon>Pseudomonadota</taxon>
        <taxon>Gammaproteobacteria</taxon>
        <taxon>Methylococcales</taxon>
        <taxon>Candidatus Methylumidiphilus</taxon>
    </lineage>
</organism>
<dbReference type="AlphaFoldDB" id="A0A2W4R0V2"/>
<dbReference type="EMBL" id="QJPH01000332">
    <property type="protein sequence ID" value="PZN77672.1"/>
    <property type="molecule type" value="Genomic_DNA"/>
</dbReference>
<proteinExistence type="predicted"/>
<dbReference type="PANTHER" id="PTHR40455:SF1">
    <property type="entry name" value="ANTITOXIN HIGA"/>
    <property type="match status" value="1"/>
</dbReference>
<gene>
    <name evidence="1" type="ORF">DM484_14320</name>
</gene>
<dbReference type="InterPro" id="IPR039060">
    <property type="entry name" value="Antitox_HigA"/>
</dbReference>
<evidence type="ECO:0000313" key="2">
    <source>
        <dbReference type="Proteomes" id="UP000249396"/>
    </source>
</evidence>
<dbReference type="Proteomes" id="UP000249396">
    <property type="component" value="Unassembled WGS sequence"/>
</dbReference>
<evidence type="ECO:0000313" key="1">
    <source>
        <dbReference type="EMBL" id="PZN77672.1"/>
    </source>
</evidence>
<dbReference type="GO" id="GO:0006355">
    <property type="term" value="P:regulation of DNA-templated transcription"/>
    <property type="evidence" value="ECO:0007669"/>
    <property type="project" value="InterPro"/>
</dbReference>
<accession>A0A2W4R0V2</accession>